<keyword evidence="2" id="KW-0812">Transmembrane</keyword>
<dbReference type="InterPro" id="IPR050121">
    <property type="entry name" value="Cytochrome_P450_monoxygenase"/>
</dbReference>
<dbReference type="OrthoDB" id="1470350at2759"/>
<dbReference type="GO" id="GO:0005506">
    <property type="term" value="F:iron ion binding"/>
    <property type="evidence" value="ECO:0007669"/>
    <property type="project" value="InterPro"/>
</dbReference>
<dbReference type="SUPFAM" id="SSF48264">
    <property type="entry name" value="Cytochrome P450"/>
    <property type="match status" value="1"/>
</dbReference>
<organism evidence="3 4">
    <name type="scientific">Hyaloscypha hepaticicola</name>
    <dbReference type="NCBI Taxonomy" id="2082293"/>
    <lineage>
        <taxon>Eukaryota</taxon>
        <taxon>Fungi</taxon>
        <taxon>Dikarya</taxon>
        <taxon>Ascomycota</taxon>
        <taxon>Pezizomycotina</taxon>
        <taxon>Leotiomycetes</taxon>
        <taxon>Helotiales</taxon>
        <taxon>Hyaloscyphaceae</taxon>
        <taxon>Hyaloscypha</taxon>
    </lineage>
</organism>
<keyword evidence="1" id="KW-0349">Heme</keyword>
<dbReference type="PANTHER" id="PTHR24305">
    <property type="entry name" value="CYTOCHROME P450"/>
    <property type="match status" value="1"/>
</dbReference>
<feature type="transmembrane region" description="Helical" evidence="2">
    <location>
        <begin position="218"/>
        <end position="242"/>
    </location>
</feature>
<dbReference type="PRINTS" id="PR00385">
    <property type="entry name" value="P450"/>
</dbReference>
<keyword evidence="4" id="KW-1185">Reference proteome</keyword>
<protein>
    <submittedName>
        <fullName evidence="3">Cytochrome P450</fullName>
    </submittedName>
</protein>
<dbReference type="CDD" id="cd11060">
    <property type="entry name" value="CYP57A1-like"/>
    <property type="match status" value="1"/>
</dbReference>
<name>A0A2J6Q1F9_9HELO</name>
<evidence type="ECO:0000313" key="4">
    <source>
        <dbReference type="Proteomes" id="UP000235672"/>
    </source>
</evidence>
<gene>
    <name evidence="3" type="ORF">NA56DRAFT_749998</name>
</gene>
<dbReference type="Gene3D" id="1.10.630.10">
    <property type="entry name" value="Cytochrome P450"/>
    <property type="match status" value="1"/>
</dbReference>
<dbReference type="InterPro" id="IPR002401">
    <property type="entry name" value="Cyt_P450_E_grp-I"/>
</dbReference>
<dbReference type="PANTHER" id="PTHR24305:SF168">
    <property type="entry name" value="P450, PUTATIVE (EUROFUNG)-RELATED"/>
    <property type="match status" value="1"/>
</dbReference>
<accession>A0A2J6Q1F9</accession>
<reference evidence="3 4" key="1">
    <citation type="submission" date="2016-05" db="EMBL/GenBank/DDBJ databases">
        <title>A degradative enzymes factory behind the ericoid mycorrhizal symbiosis.</title>
        <authorList>
            <consortium name="DOE Joint Genome Institute"/>
            <person name="Martino E."/>
            <person name="Morin E."/>
            <person name="Grelet G."/>
            <person name="Kuo A."/>
            <person name="Kohler A."/>
            <person name="Daghino S."/>
            <person name="Barry K."/>
            <person name="Choi C."/>
            <person name="Cichocki N."/>
            <person name="Clum A."/>
            <person name="Copeland A."/>
            <person name="Hainaut M."/>
            <person name="Haridas S."/>
            <person name="Labutti K."/>
            <person name="Lindquist E."/>
            <person name="Lipzen A."/>
            <person name="Khouja H.-R."/>
            <person name="Murat C."/>
            <person name="Ohm R."/>
            <person name="Olson A."/>
            <person name="Spatafora J."/>
            <person name="Veneault-Fourrey C."/>
            <person name="Henrissat B."/>
            <person name="Grigoriev I."/>
            <person name="Martin F."/>
            <person name="Perotto S."/>
        </authorList>
    </citation>
    <scope>NUCLEOTIDE SEQUENCE [LARGE SCALE GENOMIC DNA]</scope>
    <source>
        <strain evidence="3 4">UAMH 7357</strain>
    </source>
</reference>
<dbReference type="AlphaFoldDB" id="A0A2J6Q1F9"/>
<keyword evidence="1" id="KW-0479">Metal-binding</keyword>
<dbReference type="EMBL" id="KZ613486">
    <property type="protein sequence ID" value="PMD20117.1"/>
    <property type="molecule type" value="Genomic_DNA"/>
</dbReference>
<keyword evidence="1" id="KW-0408">Iron</keyword>
<sequence length="503" mass="57145">MEIKSSAAEALYSASYILAIATMIWVLWLQWSSYRRLSKVKGPFWAQITNLWMFCVMAEKKKGMRLLKASETYGNLVRIGPSLLLTSDPELYQRMSAVRSGYVKSTWYSANRLEADHDNVFSCIDEAKHTEKRSRMALGFGGKEVPNMEARIDSKVLDFIALIRRKFLTVGTDIKPMDLAEKASFFTMDIISDLAFSRTWGCLEQDRDVDEWFRSIEVYLPVVATLSTIPFLASFFAISFVAKLIMPSEKDAAGPGRLLRITKGIVNVRFESPNKENEQDMLASFIRHGVPQEEAVAEAPFQIVAGGDTTATQLRATMLYIMTNPNVYKKLQAEIDSTLYPSTVISEAQSRTLPYLQAVLKEGARIFPVATGIMPKIVPPEGDTINGIFIPGGTEIGKNDWAIQRDKNVYGEDSMLFRPERWLEAKGEQLERMERNLRLAWGYGKYSCLGKNLALTSLNKAIFELFRKFEFTLIDPTKPWSSVDYTIWIQRNLWVRVAERTET</sequence>
<dbReference type="Proteomes" id="UP000235672">
    <property type="component" value="Unassembled WGS sequence"/>
</dbReference>
<evidence type="ECO:0000313" key="3">
    <source>
        <dbReference type="EMBL" id="PMD20117.1"/>
    </source>
</evidence>
<evidence type="ECO:0000256" key="1">
    <source>
        <dbReference type="PIRSR" id="PIRSR602401-1"/>
    </source>
</evidence>
<dbReference type="InterPro" id="IPR036396">
    <property type="entry name" value="Cyt_P450_sf"/>
</dbReference>
<dbReference type="STRING" id="1745343.A0A2J6Q1F9"/>
<comment type="cofactor">
    <cofactor evidence="1">
        <name>heme</name>
        <dbReference type="ChEBI" id="CHEBI:30413"/>
    </cofactor>
</comment>
<keyword evidence="2" id="KW-1133">Transmembrane helix</keyword>
<dbReference type="GO" id="GO:0004497">
    <property type="term" value="F:monooxygenase activity"/>
    <property type="evidence" value="ECO:0007669"/>
    <property type="project" value="InterPro"/>
</dbReference>
<feature type="binding site" description="axial binding residue" evidence="1">
    <location>
        <position position="448"/>
    </location>
    <ligand>
        <name>heme</name>
        <dbReference type="ChEBI" id="CHEBI:30413"/>
    </ligand>
    <ligandPart>
        <name>Fe</name>
        <dbReference type="ChEBI" id="CHEBI:18248"/>
    </ligandPart>
</feature>
<dbReference type="PRINTS" id="PR00463">
    <property type="entry name" value="EP450I"/>
</dbReference>
<proteinExistence type="predicted"/>
<evidence type="ECO:0000256" key="2">
    <source>
        <dbReference type="SAM" id="Phobius"/>
    </source>
</evidence>
<dbReference type="InterPro" id="IPR001128">
    <property type="entry name" value="Cyt_P450"/>
</dbReference>
<keyword evidence="2" id="KW-0472">Membrane</keyword>
<dbReference type="GO" id="GO:0016705">
    <property type="term" value="F:oxidoreductase activity, acting on paired donors, with incorporation or reduction of molecular oxygen"/>
    <property type="evidence" value="ECO:0007669"/>
    <property type="project" value="InterPro"/>
</dbReference>
<dbReference type="Pfam" id="PF00067">
    <property type="entry name" value="p450"/>
    <property type="match status" value="1"/>
</dbReference>
<dbReference type="GO" id="GO:0020037">
    <property type="term" value="F:heme binding"/>
    <property type="evidence" value="ECO:0007669"/>
    <property type="project" value="InterPro"/>
</dbReference>
<feature type="transmembrane region" description="Helical" evidence="2">
    <location>
        <begin position="12"/>
        <end position="30"/>
    </location>
</feature>